<dbReference type="Proteomes" id="UP000516117">
    <property type="component" value="Chromosome"/>
</dbReference>
<dbReference type="RefSeq" id="WP_187721339.1">
    <property type="nucleotide sequence ID" value="NZ_BAABBL010000001.1"/>
</dbReference>
<protein>
    <submittedName>
        <fullName evidence="2">DUF4112 domain-containing protein</fullName>
    </submittedName>
</protein>
<evidence type="ECO:0000313" key="2">
    <source>
        <dbReference type="EMBL" id="QNP56226.1"/>
    </source>
</evidence>
<keyword evidence="1" id="KW-0812">Transmembrane</keyword>
<feature type="transmembrane region" description="Helical" evidence="1">
    <location>
        <begin position="145"/>
        <end position="174"/>
    </location>
</feature>
<organism evidence="2 3">
    <name type="scientific">Tessaracoccus defluvii</name>
    <dbReference type="NCBI Taxonomy" id="1285901"/>
    <lineage>
        <taxon>Bacteria</taxon>
        <taxon>Bacillati</taxon>
        <taxon>Actinomycetota</taxon>
        <taxon>Actinomycetes</taxon>
        <taxon>Propionibacteriales</taxon>
        <taxon>Propionibacteriaceae</taxon>
        <taxon>Tessaracoccus</taxon>
    </lineage>
</organism>
<sequence>MDGDDDQVDARGDALERALRRGQAELQKDQPAKATRTLTWILEDLLPVPGTRFRFGLDPVLSVIPWAGAVVGSVFGAALLFDALRLRMPLPVLARMIGNWGLDALLGMIPYAGPLFDLAWRSNRKNLALLNRTIDNRQQVHEASVLYWIVAVSSVVGVITLAMLTPLLLIAWLASLG</sequence>
<dbReference type="PANTHER" id="PTHR35519:SF2">
    <property type="entry name" value="PH DOMAIN PROTEIN"/>
    <property type="match status" value="1"/>
</dbReference>
<dbReference type="AlphaFoldDB" id="A0A7H0H6R0"/>
<proteinExistence type="predicted"/>
<name>A0A7H0H6R0_9ACTN</name>
<gene>
    <name evidence="2" type="ORF">H9L22_01660</name>
</gene>
<keyword evidence="3" id="KW-1185">Reference proteome</keyword>
<feature type="transmembrane region" description="Helical" evidence="1">
    <location>
        <begin position="63"/>
        <end position="81"/>
    </location>
</feature>
<keyword evidence="1" id="KW-0472">Membrane</keyword>
<accession>A0A7H0H6R0</accession>
<dbReference type="InterPro" id="IPR025187">
    <property type="entry name" value="DUF4112"/>
</dbReference>
<dbReference type="Pfam" id="PF13430">
    <property type="entry name" value="DUF4112"/>
    <property type="match status" value="1"/>
</dbReference>
<keyword evidence="1" id="KW-1133">Transmembrane helix</keyword>
<feature type="transmembrane region" description="Helical" evidence="1">
    <location>
        <begin position="93"/>
        <end position="113"/>
    </location>
</feature>
<evidence type="ECO:0000313" key="3">
    <source>
        <dbReference type="Proteomes" id="UP000516117"/>
    </source>
</evidence>
<dbReference type="EMBL" id="CP060789">
    <property type="protein sequence ID" value="QNP56226.1"/>
    <property type="molecule type" value="Genomic_DNA"/>
</dbReference>
<reference evidence="2 3" key="1">
    <citation type="submission" date="2020-08" db="EMBL/GenBank/DDBJ databases">
        <title>Genome sequence of Tessaracoccus defluvii JCM 17540T.</title>
        <authorList>
            <person name="Hyun D.-W."/>
            <person name="Bae J.-W."/>
        </authorList>
    </citation>
    <scope>NUCLEOTIDE SEQUENCE [LARGE SCALE GENOMIC DNA]</scope>
    <source>
        <strain evidence="2 3">JCM 17540</strain>
    </source>
</reference>
<evidence type="ECO:0000256" key="1">
    <source>
        <dbReference type="SAM" id="Phobius"/>
    </source>
</evidence>
<dbReference type="KEGG" id="tdf:H9L22_01660"/>
<dbReference type="PANTHER" id="PTHR35519">
    <property type="entry name" value="MEMBRANE PROTEINS"/>
    <property type="match status" value="1"/>
</dbReference>